<dbReference type="GO" id="GO:0016818">
    <property type="term" value="F:hydrolase activity, acting on acid anhydrides, in phosphorus-containing anhydrides"/>
    <property type="evidence" value="ECO:0007669"/>
    <property type="project" value="InterPro"/>
</dbReference>
<dbReference type="InterPro" id="IPR036397">
    <property type="entry name" value="RNaseH_sf"/>
</dbReference>
<comment type="caution">
    <text evidence="11">The sequence shown here is derived from an EMBL/GenBank/DDBJ whole genome shotgun (WGS) entry which is preliminary data.</text>
</comment>
<comment type="cofactor">
    <cofactor evidence="1">
        <name>[4Fe-4S] cluster</name>
        <dbReference type="ChEBI" id="CHEBI:49883"/>
    </cofactor>
</comment>
<dbReference type="PANTHER" id="PTHR11472:SF34">
    <property type="entry name" value="REGULATOR OF TELOMERE ELONGATION HELICASE 1"/>
    <property type="match status" value="1"/>
</dbReference>
<evidence type="ECO:0000256" key="9">
    <source>
        <dbReference type="SAM" id="MobiDB-lite"/>
    </source>
</evidence>
<gene>
    <name evidence="8" type="primary">dinG</name>
    <name evidence="11" type="ORF">JF886_06290</name>
</gene>
<dbReference type="FunFam" id="3.30.420.10:FF:000045">
    <property type="entry name" value="3'-5' exonuclease DinG"/>
    <property type="match status" value="1"/>
</dbReference>
<keyword evidence="3 8" id="KW-0547">Nucleotide-binding</keyword>
<dbReference type="Pfam" id="PF13307">
    <property type="entry name" value="Helicase_C_2"/>
    <property type="match status" value="1"/>
</dbReference>
<evidence type="ECO:0000256" key="7">
    <source>
        <dbReference type="ARBA" id="ARBA00048954"/>
    </source>
</evidence>
<dbReference type="GO" id="GO:0008408">
    <property type="term" value="F:3'-5' exonuclease activity"/>
    <property type="evidence" value="ECO:0007669"/>
    <property type="project" value="UniProtKB-UniRule"/>
</dbReference>
<feature type="compositionally biased region" description="Basic and acidic residues" evidence="9">
    <location>
        <begin position="913"/>
        <end position="924"/>
    </location>
</feature>
<dbReference type="SUPFAM" id="SSF53098">
    <property type="entry name" value="Ribonuclease H-like"/>
    <property type="match status" value="1"/>
</dbReference>
<dbReference type="InterPro" id="IPR027417">
    <property type="entry name" value="P-loop_NTPase"/>
</dbReference>
<comment type="function">
    <text evidence="8">3'-5' exonuclease.</text>
</comment>
<dbReference type="InterPro" id="IPR006310">
    <property type="entry name" value="DinG"/>
</dbReference>
<name>A0A934K066_9BACT</name>
<sequence length="924" mass="98470">MATRGDFVAFDLETTGLSPKSDRVLEIGAVRFDATMRRVGELEVIVDPGVPIPLAVQRLCGITEADVAGAPAPVEGVAQLADFCADAELVAHGAGFDVTFCAGLVPGAFSGRRVLDTLELARILLPTAPSHSLPLLSAAIGIEHLRPHRALSDASATQLLFARLRAAAQALPVGVLAQMRGVAAQAGGELGLFFTAVVDGVGDPQRRAWAGASRAAPPPPPPTGPPPADLVAAATALLGAGVPPRMAGEGFELREAQLEMTRAVAQTLQRRRRLIVEAGTGVGKSLAYLLPLALHSRSGRRAVVATRTITLQEQLMERDLPMVETLVGAPIPAALLKGRNHQLSLRRWQRFLGSADAGPHGPDLDRVRFKLKLLAWLAETEQGDRSELHLNGSEETLWRHVESDGGDCLGAACANWQSNRCFMVAARRTAEAASIVITNHALLLADAAAGGQTLGEHEALVIDEAHHLEAAATEQLGINLRAFDVLVVLDRLGPTEGELEAALSSAREATVRLFGDVKGRIGEVLGSDHSGNATVGVSREVRDAHGHAILLRSAEHATARWRAAALHLRDPELAGAMQIDLLPQPDRADQERFLAATALDELAAAVERVLLRPRPGHVAWLALRAEQGELHEAPVTVADALRESVFTRAETVIATSATLAVGGDFGFTRDRLGLDDADELLLNSPYDFLAQALCILPSDVPSYDEPDHDRAVASLVGDTAERLGGSTLALFTGYNPLRRVHALLAQRMEASGIALLGQGLDGTRRQILGSFLANRRTVLLGTSSFWEGIDVPGDALRCVVIAKLPFAVPTDPLVKARTESLSDPFGQYVLPQAVLRLRQGFGRLIRHGTDRGVVVLCDERLRSREYGERFLAALPPAAVVTMPVADVGDAVAGFVLHQRVPITTRMSASGRQSEQDHPMHEDPA</sequence>
<dbReference type="SMART" id="SM00487">
    <property type="entry name" value="DEXDc"/>
    <property type="match status" value="1"/>
</dbReference>
<dbReference type="InterPro" id="IPR006555">
    <property type="entry name" value="ATP-dep_Helicase_C"/>
</dbReference>
<dbReference type="EMBL" id="JAEKNS010000069">
    <property type="protein sequence ID" value="MBJ7594463.1"/>
    <property type="molecule type" value="Genomic_DNA"/>
</dbReference>
<evidence type="ECO:0000256" key="2">
    <source>
        <dbReference type="ARBA" id="ARBA00022722"/>
    </source>
</evidence>
<keyword evidence="11" id="KW-0347">Helicase</keyword>
<dbReference type="InterPro" id="IPR012337">
    <property type="entry name" value="RNaseH-like_sf"/>
</dbReference>
<evidence type="ECO:0000256" key="1">
    <source>
        <dbReference type="ARBA" id="ARBA00001966"/>
    </source>
</evidence>
<dbReference type="InterPro" id="IPR013520">
    <property type="entry name" value="Ribonucl_H"/>
</dbReference>
<keyword evidence="5 8" id="KW-0269">Exonuclease</keyword>
<reference evidence="11 12" key="1">
    <citation type="submission" date="2020-10" db="EMBL/GenBank/DDBJ databases">
        <title>Ca. Dormibacterota MAGs.</title>
        <authorList>
            <person name="Montgomery K."/>
        </authorList>
    </citation>
    <scope>NUCLEOTIDE SEQUENCE [LARGE SCALE GENOMIC DNA]</scope>
    <source>
        <strain evidence="11">SC8812_S17_18</strain>
    </source>
</reference>
<organism evidence="11 12">
    <name type="scientific">Candidatus Aeolococcus gillhamiae</name>
    <dbReference type="NCBI Taxonomy" id="3127015"/>
    <lineage>
        <taxon>Bacteria</taxon>
        <taxon>Bacillati</taxon>
        <taxon>Candidatus Dormiibacterota</taxon>
        <taxon>Candidatus Dormibacteria</taxon>
        <taxon>Candidatus Aeolococcales</taxon>
        <taxon>Candidatus Aeolococcaceae</taxon>
        <taxon>Candidatus Aeolococcus</taxon>
    </lineage>
</organism>
<feature type="region of interest" description="Disordered" evidence="9">
    <location>
        <begin position="208"/>
        <end position="227"/>
    </location>
</feature>
<dbReference type="InterPro" id="IPR011545">
    <property type="entry name" value="DEAD/DEAH_box_helicase_dom"/>
</dbReference>
<comment type="similarity">
    <text evidence="8">Belongs to the helicase family. DinG subfamily. Type 2 sub-subfamily.</text>
</comment>
<accession>A0A934K066</accession>
<dbReference type="Gene3D" id="3.30.420.10">
    <property type="entry name" value="Ribonuclease H-like superfamily/Ribonuclease H"/>
    <property type="match status" value="1"/>
</dbReference>
<dbReference type="EC" id="3.1.-.-" evidence="8"/>
<evidence type="ECO:0000256" key="3">
    <source>
        <dbReference type="ARBA" id="ARBA00022741"/>
    </source>
</evidence>
<dbReference type="GO" id="GO:0003676">
    <property type="term" value="F:nucleic acid binding"/>
    <property type="evidence" value="ECO:0007669"/>
    <property type="project" value="InterPro"/>
</dbReference>
<dbReference type="GO" id="GO:0006139">
    <property type="term" value="P:nucleobase-containing compound metabolic process"/>
    <property type="evidence" value="ECO:0007669"/>
    <property type="project" value="InterPro"/>
</dbReference>
<feature type="short sequence motif" description="DEAH box" evidence="8">
    <location>
        <begin position="463"/>
        <end position="466"/>
    </location>
</feature>
<evidence type="ECO:0000259" key="10">
    <source>
        <dbReference type="PROSITE" id="PS51193"/>
    </source>
</evidence>
<evidence type="ECO:0000256" key="6">
    <source>
        <dbReference type="ARBA" id="ARBA00022840"/>
    </source>
</evidence>
<keyword evidence="6 8" id="KW-0067">ATP-binding</keyword>
<feature type="binding site" evidence="8">
    <location>
        <begin position="278"/>
        <end position="285"/>
    </location>
    <ligand>
        <name>ATP</name>
        <dbReference type="ChEBI" id="CHEBI:30616"/>
    </ligand>
</feature>
<dbReference type="Pfam" id="PF00929">
    <property type="entry name" value="RNase_T"/>
    <property type="match status" value="1"/>
</dbReference>
<dbReference type="AlphaFoldDB" id="A0A934K066"/>
<dbReference type="PANTHER" id="PTHR11472">
    <property type="entry name" value="DNA REPAIR DEAD HELICASE RAD3/XP-D SUBFAMILY MEMBER"/>
    <property type="match status" value="1"/>
</dbReference>
<evidence type="ECO:0000256" key="4">
    <source>
        <dbReference type="ARBA" id="ARBA00022801"/>
    </source>
</evidence>
<dbReference type="HAMAP" id="MF_02206">
    <property type="entry name" value="DinG_exonucl"/>
    <property type="match status" value="1"/>
</dbReference>
<dbReference type="CDD" id="cd06127">
    <property type="entry name" value="DEDDh"/>
    <property type="match status" value="1"/>
</dbReference>
<dbReference type="InterPro" id="IPR014013">
    <property type="entry name" value="Helic_SF1/SF2_ATP-bd_DinG/Rad3"/>
</dbReference>
<evidence type="ECO:0000313" key="12">
    <source>
        <dbReference type="Proteomes" id="UP000606991"/>
    </source>
</evidence>
<protein>
    <recommendedName>
        <fullName evidence="8">3'-5' exonuclease DinG</fullName>
        <ecNumber evidence="8">3.1.-.-</ecNumber>
    </recommendedName>
</protein>
<dbReference type="GO" id="GO:0043139">
    <property type="term" value="F:5'-3' DNA helicase activity"/>
    <property type="evidence" value="ECO:0007669"/>
    <property type="project" value="UniProtKB-EC"/>
</dbReference>
<dbReference type="Proteomes" id="UP000606991">
    <property type="component" value="Unassembled WGS sequence"/>
</dbReference>
<dbReference type="Pfam" id="PF00270">
    <property type="entry name" value="DEAD"/>
    <property type="match status" value="1"/>
</dbReference>
<dbReference type="PROSITE" id="PS51193">
    <property type="entry name" value="HELICASE_ATP_BIND_2"/>
    <property type="match status" value="1"/>
</dbReference>
<dbReference type="SUPFAM" id="SSF52540">
    <property type="entry name" value="P-loop containing nucleoside triphosphate hydrolases"/>
    <property type="match status" value="2"/>
</dbReference>
<proteinExistence type="inferred from homology"/>
<keyword evidence="2 8" id="KW-0540">Nuclease</keyword>
<dbReference type="InterPro" id="IPR045028">
    <property type="entry name" value="DinG/Rad3-like"/>
</dbReference>
<dbReference type="RefSeq" id="WP_337310683.1">
    <property type="nucleotide sequence ID" value="NZ_JAEKNS010000069.1"/>
</dbReference>
<dbReference type="SMART" id="SM00491">
    <property type="entry name" value="HELICc2"/>
    <property type="match status" value="1"/>
</dbReference>
<feature type="region of interest" description="Disordered" evidence="9">
    <location>
        <begin position="905"/>
        <end position="924"/>
    </location>
</feature>
<evidence type="ECO:0000256" key="5">
    <source>
        <dbReference type="ARBA" id="ARBA00022839"/>
    </source>
</evidence>
<comment type="catalytic activity">
    <reaction evidence="7">
        <text>ATP + H2O = ADP + phosphate + H(+)</text>
        <dbReference type="Rhea" id="RHEA:13065"/>
        <dbReference type="ChEBI" id="CHEBI:15377"/>
        <dbReference type="ChEBI" id="CHEBI:15378"/>
        <dbReference type="ChEBI" id="CHEBI:30616"/>
        <dbReference type="ChEBI" id="CHEBI:43474"/>
        <dbReference type="ChEBI" id="CHEBI:456216"/>
        <dbReference type="EC" id="5.6.2.3"/>
    </reaction>
</comment>
<feature type="domain" description="Helicase ATP-binding" evidence="10">
    <location>
        <begin position="243"/>
        <end position="529"/>
    </location>
</feature>
<dbReference type="InterPro" id="IPR014001">
    <property type="entry name" value="Helicase_ATP-bd"/>
</dbReference>
<evidence type="ECO:0000256" key="8">
    <source>
        <dbReference type="HAMAP-Rule" id="MF_02206"/>
    </source>
</evidence>
<evidence type="ECO:0000313" key="11">
    <source>
        <dbReference type="EMBL" id="MBJ7594463.1"/>
    </source>
</evidence>
<dbReference type="SMART" id="SM00479">
    <property type="entry name" value="EXOIII"/>
    <property type="match status" value="1"/>
</dbReference>
<dbReference type="Gene3D" id="3.40.50.300">
    <property type="entry name" value="P-loop containing nucleotide triphosphate hydrolases"/>
    <property type="match status" value="2"/>
</dbReference>
<keyword evidence="4 8" id="KW-0378">Hydrolase</keyword>
<dbReference type="GO" id="GO:0005524">
    <property type="term" value="F:ATP binding"/>
    <property type="evidence" value="ECO:0007669"/>
    <property type="project" value="UniProtKB-UniRule"/>
</dbReference>
<feature type="compositionally biased region" description="Pro residues" evidence="9">
    <location>
        <begin position="216"/>
        <end position="227"/>
    </location>
</feature>